<evidence type="ECO:0000256" key="5">
    <source>
        <dbReference type="ARBA" id="ARBA00023242"/>
    </source>
</evidence>
<dbReference type="GO" id="GO:0003677">
    <property type="term" value="F:DNA binding"/>
    <property type="evidence" value="ECO:0007669"/>
    <property type="project" value="InterPro"/>
</dbReference>
<keyword evidence="4" id="KW-0804">Transcription</keyword>
<dbReference type="InParanoid" id="Q6BR14"/>
<dbReference type="InterPro" id="IPR050815">
    <property type="entry name" value="TF_fung"/>
</dbReference>
<evidence type="ECO:0000256" key="2">
    <source>
        <dbReference type="ARBA" id="ARBA00022723"/>
    </source>
</evidence>
<dbReference type="Pfam" id="PF04082">
    <property type="entry name" value="Fungal_trans"/>
    <property type="match status" value="1"/>
</dbReference>
<proteinExistence type="predicted"/>
<dbReference type="OMA" id="QTPHIPR"/>
<dbReference type="Gene3D" id="4.10.240.10">
    <property type="entry name" value="Zn(2)-C6 fungal-type DNA-binding domain"/>
    <property type="match status" value="1"/>
</dbReference>
<comment type="subcellular location">
    <subcellularLocation>
        <location evidence="1">Nucleus</location>
    </subcellularLocation>
</comment>
<evidence type="ECO:0000313" key="9">
    <source>
        <dbReference type="Proteomes" id="UP000000599"/>
    </source>
</evidence>
<dbReference type="GO" id="GO:0005634">
    <property type="term" value="C:nucleus"/>
    <property type="evidence" value="ECO:0007669"/>
    <property type="project" value="UniProtKB-SubCell"/>
</dbReference>
<dbReference type="Pfam" id="PF00172">
    <property type="entry name" value="Zn_clus"/>
    <property type="match status" value="1"/>
</dbReference>
<dbReference type="Proteomes" id="UP000000599">
    <property type="component" value="Chromosome E"/>
</dbReference>
<dbReference type="PANTHER" id="PTHR47338">
    <property type="entry name" value="ZN(II)2CYS6 TRANSCRIPTION FACTOR (EUROFUNG)-RELATED"/>
    <property type="match status" value="1"/>
</dbReference>
<feature type="domain" description="Zn(2)-C6 fungal-type" evidence="7">
    <location>
        <begin position="31"/>
        <end position="61"/>
    </location>
</feature>
<dbReference type="SMART" id="SM00066">
    <property type="entry name" value="GAL4"/>
    <property type="match status" value="1"/>
</dbReference>
<dbReference type="GO" id="GO:0000981">
    <property type="term" value="F:DNA-binding transcription factor activity, RNA polymerase II-specific"/>
    <property type="evidence" value="ECO:0007669"/>
    <property type="project" value="InterPro"/>
</dbReference>
<accession>Q6BR14</accession>
<evidence type="ECO:0000256" key="4">
    <source>
        <dbReference type="ARBA" id="ARBA00023163"/>
    </source>
</evidence>
<sequence>MHRLTNSPINKAQLQNQKFLPYDNNVKISRSCDYCKLKKVKCDQTKPNCNYCIKHNESCVYSKTRKPGIKPGYGQHVLDKLENIETTLRTESSTTRNEMNLFKQKISELEQKIVTLESKKDFTDTFGTQRIGSNKERLSNGNDSTDNESVRITNAPGKEGIADVKNANTFVDPRSFPTVEQTEKLIEIFFDKVHPIFPILYPVSTIPKLLASMTGSPEPQLYGVILCALRFANEMLQEEEIMKYYSYCKSKIISNFIGLGSIEELQAMSLLAFDLFGKSNNPETWSVISMISSGAIHLNLTKDNDYQYNSYGISKPCRSQGNKCFSIRNISTTHDPTAWSDKESRRNLFWEIYILDKLSSLSNSFPFKIPENEINCLLPARLDLWISGNREGSAGLINLVQDRKLAIVNDHIIASDIYDSNCFLIEVMHILGEVHSFMRQSLDVHNEEDVSAWQVKFNQLEQKVSTWRKTIPKSFIDLLDNNNCLFKNTFTVKDVLFHALYHTMIIRLNSTPGFPYFSSEYFPPSELARSKCLGSASHIVKLSRQFPLMFNNTGGDIYEMCGPQYAFAVWVSARLIFVNAVNTHVDIPPELDYLVGLLTKMGSRWEGSLRYANILKFLKDEALLAKKNGSSFYGRTKNLQANVDTYNDTDNDDLNEDVKDHSKNVRIISDMRLNAYSLDVLLYNKIEKFKQNENEAASESNENDFMDMFEWFKFPETNFGNNTNTLITSNMTP</sequence>
<evidence type="ECO:0000256" key="3">
    <source>
        <dbReference type="ARBA" id="ARBA00023015"/>
    </source>
</evidence>
<organism evidence="8 9">
    <name type="scientific">Debaryomyces hansenii (strain ATCC 36239 / CBS 767 / BCRC 21394 / JCM 1990 / NBRC 0083 / IGC 2968)</name>
    <name type="common">Yeast</name>
    <name type="synonym">Torulaspora hansenii</name>
    <dbReference type="NCBI Taxonomy" id="284592"/>
    <lineage>
        <taxon>Eukaryota</taxon>
        <taxon>Fungi</taxon>
        <taxon>Dikarya</taxon>
        <taxon>Ascomycota</taxon>
        <taxon>Saccharomycotina</taxon>
        <taxon>Pichiomycetes</taxon>
        <taxon>Debaryomycetaceae</taxon>
        <taxon>Debaryomyces</taxon>
    </lineage>
</organism>
<keyword evidence="2" id="KW-0479">Metal-binding</keyword>
<dbReference type="PANTHER" id="PTHR47338:SF20">
    <property type="entry name" value="ZN(II)2CYS6 TRANSCRIPTION FACTOR (EUROFUNG)"/>
    <property type="match status" value="1"/>
</dbReference>
<protein>
    <submittedName>
        <fullName evidence="8">DEHA2E00638p</fullName>
    </submittedName>
</protein>
<evidence type="ECO:0000256" key="6">
    <source>
        <dbReference type="SAM" id="Coils"/>
    </source>
</evidence>
<dbReference type="SMART" id="SM00906">
    <property type="entry name" value="Fungal_trans"/>
    <property type="match status" value="1"/>
</dbReference>
<keyword evidence="5" id="KW-0539">Nucleus</keyword>
<keyword evidence="3" id="KW-0805">Transcription regulation</keyword>
<gene>
    <name evidence="8" type="ordered locus">DEHA2E00638g</name>
</gene>
<dbReference type="eggNOG" id="ENOG502RXKS">
    <property type="taxonomic scope" value="Eukaryota"/>
</dbReference>
<dbReference type="RefSeq" id="XP_459356.2">
    <property type="nucleotide sequence ID" value="XM_459356.1"/>
</dbReference>
<keyword evidence="9" id="KW-1185">Reference proteome</keyword>
<dbReference type="VEuPathDB" id="FungiDB:DEHA2E00638g"/>
<feature type="coiled-coil region" evidence="6">
    <location>
        <begin position="92"/>
        <end position="119"/>
    </location>
</feature>
<dbReference type="CDD" id="cd00067">
    <property type="entry name" value="GAL4"/>
    <property type="match status" value="1"/>
</dbReference>
<dbReference type="CDD" id="cd12148">
    <property type="entry name" value="fungal_TF_MHR"/>
    <property type="match status" value="1"/>
</dbReference>
<dbReference type="InterPro" id="IPR036864">
    <property type="entry name" value="Zn2-C6_fun-type_DNA-bd_sf"/>
</dbReference>
<dbReference type="PROSITE" id="PS50048">
    <property type="entry name" value="ZN2_CY6_FUNGAL_2"/>
    <property type="match status" value="1"/>
</dbReference>
<dbReference type="GO" id="GO:0008270">
    <property type="term" value="F:zinc ion binding"/>
    <property type="evidence" value="ECO:0007669"/>
    <property type="project" value="InterPro"/>
</dbReference>
<dbReference type="GO" id="GO:0006351">
    <property type="term" value="P:DNA-templated transcription"/>
    <property type="evidence" value="ECO:0007669"/>
    <property type="project" value="InterPro"/>
</dbReference>
<evidence type="ECO:0000259" key="7">
    <source>
        <dbReference type="PROSITE" id="PS50048"/>
    </source>
</evidence>
<evidence type="ECO:0000313" key="8">
    <source>
        <dbReference type="EMBL" id="CAG87546.2"/>
    </source>
</evidence>
<name>Q6BR14_DEBHA</name>
<dbReference type="InterPro" id="IPR007219">
    <property type="entry name" value="XnlR_reg_dom"/>
</dbReference>
<dbReference type="KEGG" id="dha:DEHA2E00638g"/>
<keyword evidence="6" id="KW-0175">Coiled coil</keyword>
<dbReference type="InterPro" id="IPR001138">
    <property type="entry name" value="Zn2Cys6_DnaBD"/>
</dbReference>
<dbReference type="OrthoDB" id="5600212at2759"/>
<dbReference type="AlphaFoldDB" id="Q6BR14"/>
<dbReference type="EMBL" id="CR382137">
    <property type="protein sequence ID" value="CAG87546.2"/>
    <property type="molecule type" value="Genomic_DNA"/>
</dbReference>
<dbReference type="PROSITE" id="PS00463">
    <property type="entry name" value="ZN2_CY6_FUNGAL_1"/>
    <property type="match status" value="1"/>
</dbReference>
<reference evidence="8 9" key="1">
    <citation type="journal article" date="2004" name="Nature">
        <title>Genome evolution in yeasts.</title>
        <authorList>
            <consortium name="Genolevures"/>
            <person name="Dujon B."/>
            <person name="Sherman D."/>
            <person name="Fischer G."/>
            <person name="Durrens P."/>
            <person name="Casaregola S."/>
            <person name="Lafontaine I."/>
            <person name="de Montigny J."/>
            <person name="Marck C."/>
            <person name="Neuveglise C."/>
            <person name="Talla E."/>
            <person name="Goffard N."/>
            <person name="Frangeul L."/>
            <person name="Aigle M."/>
            <person name="Anthouard V."/>
            <person name="Babour A."/>
            <person name="Barbe V."/>
            <person name="Barnay S."/>
            <person name="Blanchin S."/>
            <person name="Beckerich J.M."/>
            <person name="Beyne E."/>
            <person name="Bleykasten C."/>
            <person name="Boisrame A."/>
            <person name="Boyer J."/>
            <person name="Cattolico L."/>
            <person name="Confanioleri F."/>
            <person name="de Daruvar A."/>
            <person name="Despons L."/>
            <person name="Fabre E."/>
            <person name="Fairhead C."/>
            <person name="Ferry-Dumazet H."/>
            <person name="Groppi A."/>
            <person name="Hantraye F."/>
            <person name="Hennequin C."/>
            <person name="Jauniaux N."/>
            <person name="Joyet P."/>
            <person name="Kachouri R."/>
            <person name="Kerrest A."/>
            <person name="Koszul R."/>
            <person name="Lemaire M."/>
            <person name="Lesur I."/>
            <person name="Ma L."/>
            <person name="Muller H."/>
            <person name="Nicaud J.M."/>
            <person name="Nikolski M."/>
            <person name="Oztas S."/>
            <person name="Ozier-Kalogeropoulos O."/>
            <person name="Pellenz S."/>
            <person name="Potier S."/>
            <person name="Richard G.F."/>
            <person name="Straub M.L."/>
            <person name="Suleau A."/>
            <person name="Swennene D."/>
            <person name="Tekaia F."/>
            <person name="Wesolowski-Louvel M."/>
            <person name="Westhof E."/>
            <person name="Wirth B."/>
            <person name="Zeniou-Meyer M."/>
            <person name="Zivanovic I."/>
            <person name="Bolotin-Fukuhara M."/>
            <person name="Thierry A."/>
            <person name="Bouchier C."/>
            <person name="Caudron B."/>
            <person name="Scarpelli C."/>
            <person name="Gaillardin C."/>
            <person name="Weissenbach J."/>
            <person name="Wincker P."/>
            <person name="Souciet J.L."/>
        </authorList>
    </citation>
    <scope>NUCLEOTIDE SEQUENCE [LARGE SCALE GENOMIC DNA]</scope>
    <source>
        <strain evidence="9">ATCC 36239 / CBS 767 / BCRC 21394 / JCM 1990 / NBRC 0083 / IGC 2968</strain>
    </source>
</reference>
<dbReference type="SUPFAM" id="SSF57701">
    <property type="entry name" value="Zn2/Cys6 DNA-binding domain"/>
    <property type="match status" value="1"/>
</dbReference>
<dbReference type="GeneID" id="2901969"/>
<dbReference type="HOGENOM" id="CLU_011915_1_1_1"/>
<evidence type="ECO:0000256" key="1">
    <source>
        <dbReference type="ARBA" id="ARBA00004123"/>
    </source>
</evidence>